<feature type="domain" description="Ricin B lectin" evidence="8">
    <location>
        <begin position="356"/>
        <end position="481"/>
    </location>
</feature>
<evidence type="ECO:0000256" key="6">
    <source>
        <dbReference type="SAM" id="SignalP"/>
    </source>
</evidence>
<dbReference type="GO" id="GO:0008081">
    <property type="term" value="F:phosphoric diester hydrolase activity"/>
    <property type="evidence" value="ECO:0007669"/>
    <property type="project" value="InterPro"/>
</dbReference>
<evidence type="ECO:0000256" key="2">
    <source>
        <dbReference type="ARBA" id="ARBA00012581"/>
    </source>
</evidence>
<dbReference type="SUPFAM" id="SSF50370">
    <property type="entry name" value="Ricin B-like lectins"/>
    <property type="match status" value="1"/>
</dbReference>
<dbReference type="Proteomes" id="UP000286716">
    <property type="component" value="Unassembled WGS sequence"/>
</dbReference>
<dbReference type="SMART" id="SM00148">
    <property type="entry name" value="PLCXc"/>
    <property type="match status" value="1"/>
</dbReference>
<feature type="domain" description="Phosphatidylinositol-specific phospholipase C X" evidence="7">
    <location>
        <begin position="57"/>
        <end position="194"/>
    </location>
</feature>
<dbReference type="CDD" id="cd08586">
    <property type="entry name" value="PI-PLCc_BcPLC_like"/>
    <property type="match status" value="1"/>
</dbReference>
<dbReference type="AlphaFoldDB" id="A0A428W069"/>
<proteinExistence type="predicted"/>
<dbReference type="Gene3D" id="3.20.20.190">
    <property type="entry name" value="Phosphatidylinositol (PI) phosphodiesterase"/>
    <property type="match status" value="1"/>
</dbReference>
<dbReference type="Gene3D" id="2.80.10.50">
    <property type="match status" value="1"/>
</dbReference>
<evidence type="ECO:0000256" key="3">
    <source>
        <dbReference type="ARBA" id="ARBA00019758"/>
    </source>
</evidence>
<feature type="chain" id="PRO_5019241821" description="1-phosphatidylinositol phosphodiesterase" evidence="6">
    <location>
        <begin position="32"/>
        <end position="481"/>
    </location>
</feature>
<dbReference type="SMART" id="SM00458">
    <property type="entry name" value="RICIN"/>
    <property type="match status" value="1"/>
</dbReference>
<sequence>MKKLTRMSMFAGVTSAVVSTTLLALALPAAAADATAAYSHDSTTGATNQGWMGWLPDSAPLSELTLPGTHDSGASRSGGDIALTQSMTLGEQLNAGIRAWDIRLGEADGRLKVYHGVVSQGQDFENDVLATASNYLAASPTEAIVMRVKHEIGPEDGFDTMVKADLDKYSRVYTGTSDNPALGDIRGKIVVLQDFSSSTRMGLPWGSLAIQDNYSMNTNWDLAGKWRAIKGQLDTAQFGPRDTTYVNFLSASGGSFPYFVASGNSSPGTGAPNLLTGMTRGVIDTCSGNSQCISEFPSENCALGTCSVAFEGMDILTKNEINRRGWPNRYGIVMADFPGASLIHSLIESNNYSNYRSALKVQESGRCLDVPAASQQNSTVVTVWDCHGGPNQVWTRTPYGQLTVYGSKCLDVRKNATADGTPVQIYDCNDTGAQRWSFTPDGLIVNPDSGKCLDATDHGVNGATLVIWTCHGGVNQRWTRA</sequence>
<dbReference type="RefSeq" id="WP_084641503.1">
    <property type="nucleotide sequence ID" value="NZ_QHHU01000085.1"/>
</dbReference>
<dbReference type="InterPro" id="IPR000772">
    <property type="entry name" value="Ricin_B_lectin"/>
</dbReference>
<evidence type="ECO:0000313" key="9">
    <source>
        <dbReference type="EMBL" id="RSM36453.1"/>
    </source>
</evidence>
<dbReference type="GO" id="GO:0004436">
    <property type="term" value="F:phosphatidylinositol diacylglycerol-lyase activity"/>
    <property type="evidence" value="ECO:0007669"/>
    <property type="project" value="UniProtKB-EC"/>
</dbReference>
<protein>
    <recommendedName>
        <fullName evidence="3">1-phosphatidylinositol phosphodiesterase</fullName>
        <ecNumber evidence="2">4.6.1.13</ecNumber>
    </recommendedName>
    <alternativeName>
        <fullName evidence="4">Phosphatidylinositol diacylglycerol-lyase</fullName>
    </alternativeName>
    <alternativeName>
        <fullName evidence="5">Phosphatidylinositol-specific phospholipase C</fullName>
    </alternativeName>
</protein>
<evidence type="ECO:0000256" key="4">
    <source>
        <dbReference type="ARBA" id="ARBA00030474"/>
    </source>
</evidence>
<dbReference type="InterPro" id="IPR051057">
    <property type="entry name" value="PI-PLC_domain"/>
</dbReference>
<evidence type="ECO:0000259" key="8">
    <source>
        <dbReference type="SMART" id="SM00458"/>
    </source>
</evidence>
<dbReference type="PROSITE" id="PS50231">
    <property type="entry name" value="RICIN_B_LECTIN"/>
    <property type="match status" value="1"/>
</dbReference>
<evidence type="ECO:0000256" key="1">
    <source>
        <dbReference type="ARBA" id="ARBA00001316"/>
    </source>
</evidence>
<dbReference type="PROSITE" id="PS50007">
    <property type="entry name" value="PIPLC_X_DOMAIN"/>
    <property type="match status" value="1"/>
</dbReference>
<dbReference type="InterPro" id="IPR035992">
    <property type="entry name" value="Ricin_B-like_lectins"/>
</dbReference>
<dbReference type="PANTHER" id="PTHR13593:SF113">
    <property type="entry name" value="SI:DKEY-266F7.9"/>
    <property type="match status" value="1"/>
</dbReference>
<name>A0A428W069_AMYBA</name>
<keyword evidence="10" id="KW-1185">Reference proteome</keyword>
<dbReference type="OrthoDB" id="7191982at2"/>
<reference evidence="9 10" key="1">
    <citation type="submission" date="2018-05" db="EMBL/GenBank/DDBJ databases">
        <title>Evolution of GPA BGCs.</title>
        <authorList>
            <person name="Waglechner N."/>
            <person name="Wright G.D."/>
        </authorList>
    </citation>
    <scope>NUCLEOTIDE SEQUENCE [LARGE SCALE GENOMIC DNA]</scope>
    <source>
        <strain evidence="9 10">DSM 5908</strain>
    </source>
</reference>
<dbReference type="SUPFAM" id="SSF51695">
    <property type="entry name" value="PLC-like phosphodiesterases"/>
    <property type="match status" value="1"/>
</dbReference>
<feature type="signal peptide" evidence="6">
    <location>
        <begin position="1"/>
        <end position="31"/>
    </location>
</feature>
<evidence type="ECO:0000313" key="10">
    <source>
        <dbReference type="Proteomes" id="UP000286716"/>
    </source>
</evidence>
<comment type="catalytic activity">
    <reaction evidence="1">
        <text>a 1,2-diacyl-sn-glycero-3-phospho-(1D-myo-inositol) = 1D-myo-inositol 1,2-cyclic phosphate + a 1,2-diacyl-sn-glycerol</text>
        <dbReference type="Rhea" id="RHEA:17093"/>
        <dbReference type="ChEBI" id="CHEBI:17815"/>
        <dbReference type="ChEBI" id="CHEBI:57880"/>
        <dbReference type="ChEBI" id="CHEBI:58484"/>
        <dbReference type="EC" id="4.6.1.13"/>
    </reaction>
</comment>
<gene>
    <name evidence="9" type="ORF">DMA12_40200</name>
</gene>
<evidence type="ECO:0000256" key="5">
    <source>
        <dbReference type="ARBA" id="ARBA00030782"/>
    </source>
</evidence>
<dbReference type="Pfam" id="PF00652">
    <property type="entry name" value="Ricin_B_lectin"/>
    <property type="match status" value="1"/>
</dbReference>
<dbReference type="PANTHER" id="PTHR13593">
    <property type="match status" value="1"/>
</dbReference>
<dbReference type="InterPro" id="IPR000909">
    <property type="entry name" value="PLipase_C_PInositol-sp_X_dom"/>
</dbReference>
<keyword evidence="6" id="KW-0732">Signal</keyword>
<evidence type="ECO:0000259" key="7">
    <source>
        <dbReference type="SMART" id="SM00148"/>
    </source>
</evidence>
<organism evidence="9 10">
    <name type="scientific">Amycolatopsis balhimycina DSM 5908</name>
    <dbReference type="NCBI Taxonomy" id="1081091"/>
    <lineage>
        <taxon>Bacteria</taxon>
        <taxon>Bacillati</taxon>
        <taxon>Actinomycetota</taxon>
        <taxon>Actinomycetes</taxon>
        <taxon>Pseudonocardiales</taxon>
        <taxon>Pseudonocardiaceae</taxon>
        <taxon>Amycolatopsis</taxon>
    </lineage>
</organism>
<dbReference type="GO" id="GO:0006629">
    <property type="term" value="P:lipid metabolic process"/>
    <property type="evidence" value="ECO:0007669"/>
    <property type="project" value="InterPro"/>
</dbReference>
<dbReference type="CDD" id="cd23418">
    <property type="entry name" value="beta-trefoil_Ricin_XLN-like"/>
    <property type="match status" value="1"/>
</dbReference>
<dbReference type="PROSITE" id="PS51318">
    <property type="entry name" value="TAT"/>
    <property type="match status" value="1"/>
</dbReference>
<dbReference type="EMBL" id="QHHU01000085">
    <property type="protein sequence ID" value="RSM36453.1"/>
    <property type="molecule type" value="Genomic_DNA"/>
</dbReference>
<dbReference type="InterPro" id="IPR017946">
    <property type="entry name" value="PLC-like_Pdiesterase_TIM-brl"/>
</dbReference>
<comment type="caution">
    <text evidence="9">The sequence shown here is derived from an EMBL/GenBank/DDBJ whole genome shotgun (WGS) entry which is preliminary data.</text>
</comment>
<accession>A0A428W069</accession>
<dbReference type="InterPro" id="IPR006311">
    <property type="entry name" value="TAT_signal"/>
</dbReference>
<dbReference type="EC" id="4.6.1.13" evidence="2"/>